<proteinExistence type="predicted"/>
<feature type="compositionally biased region" description="Basic and acidic residues" evidence="2">
    <location>
        <begin position="45"/>
        <end position="59"/>
    </location>
</feature>
<evidence type="ECO:0000256" key="3">
    <source>
        <dbReference type="SAM" id="Phobius"/>
    </source>
</evidence>
<evidence type="ECO:0000313" key="5">
    <source>
        <dbReference type="Proteomes" id="UP000800235"/>
    </source>
</evidence>
<gene>
    <name evidence="4" type="ORF">EJ08DRAFT_731109</name>
</gene>
<comment type="caution">
    <text evidence="4">The sequence shown here is derived from an EMBL/GenBank/DDBJ whole genome shotgun (WGS) entry which is preliminary data.</text>
</comment>
<sequence>MASFKNGTGIVALPMNTFERLTDSISQLTSAVNILNENVSRLNLRKPEIDDEESKHDDSNTEPEATENGSKPIKSPWLNLDVLDDSFIAMEDQADLDEIDKWLKSLAYGQDLDVWKALPHLDWDYRWSLNRLSKEERSGHQGGSFIPNIIRYYAKNQMSAFTSKSFCFSTYLNVSGTIGDDSPMSFVRFVLRSGQHSAPLTIVRMLIEMLRISPQDKEDWEIDRIPWVERETLGNLLDQCYQRKIPVQPKHGDLGSHESQSGCTMNAMLMINIWGWFSFCSVRDAISVDKLRSLTLTEVWRDSQDHTENIEWTALIGEHLELDIENSTLKVFWFGFVADALPVFHLGCSVFGQKYPYCHRFTPFGGSLVEDLQNTYSLLFRSLKNSYTTNLAEYGRLPVPEWLMVLYGDESGLLPGKVAKDMSYFIKKERPWLSDIEFHVDALRMPLPPVELFERYGIFEEKLRMLQAYVDSQSPGTIQTLWRDRRDNLAWYTVWAVISIGGSGVILSLLSLGVSVAQVVASFRGIDS</sequence>
<feature type="coiled-coil region" evidence="1">
    <location>
        <begin position="18"/>
        <end position="45"/>
    </location>
</feature>
<keyword evidence="3" id="KW-1133">Transmembrane helix</keyword>
<keyword evidence="1" id="KW-0175">Coiled coil</keyword>
<keyword evidence="3" id="KW-0472">Membrane</keyword>
<dbReference type="AlphaFoldDB" id="A0A9P4NYE1"/>
<evidence type="ECO:0000256" key="2">
    <source>
        <dbReference type="SAM" id="MobiDB-lite"/>
    </source>
</evidence>
<accession>A0A9P4NYE1</accession>
<feature type="transmembrane region" description="Helical" evidence="3">
    <location>
        <begin position="489"/>
        <end position="514"/>
    </location>
</feature>
<dbReference type="Proteomes" id="UP000800235">
    <property type="component" value="Unassembled WGS sequence"/>
</dbReference>
<protein>
    <submittedName>
        <fullName evidence="4">Uncharacterized protein</fullName>
    </submittedName>
</protein>
<feature type="region of interest" description="Disordered" evidence="2">
    <location>
        <begin position="45"/>
        <end position="73"/>
    </location>
</feature>
<dbReference type="EMBL" id="MU007018">
    <property type="protein sequence ID" value="KAF2433950.1"/>
    <property type="molecule type" value="Genomic_DNA"/>
</dbReference>
<keyword evidence="5" id="KW-1185">Reference proteome</keyword>
<keyword evidence="3" id="KW-0812">Transmembrane</keyword>
<evidence type="ECO:0000313" key="4">
    <source>
        <dbReference type="EMBL" id="KAF2433950.1"/>
    </source>
</evidence>
<name>A0A9P4NYE1_9PEZI</name>
<dbReference type="OrthoDB" id="5428890at2759"/>
<organism evidence="4 5">
    <name type="scientific">Tothia fuscella</name>
    <dbReference type="NCBI Taxonomy" id="1048955"/>
    <lineage>
        <taxon>Eukaryota</taxon>
        <taxon>Fungi</taxon>
        <taxon>Dikarya</taxon>
        <taxon>Ascomycota</taxon>
        <taxon>Pezizomycotina</taxon>
        <taxon>Dothideomycetes</taxon>
        <taxon>Pleosporomycetidae</taxon>
        <taxon>Venturiales</taxon>
        <taxon>Cylindrosympodiaceae</taxon>
        <taxon>Tothia</taxon>
    </lineage>
</organism>
<evidence type="ECO:0000256" key="1">
    <source>
        <dbReference type="SAM" id="Coils"/>
    </source>
</evidence>
<reference evidence="4" key="1">
    <citation type="journal article" date="2020" name="Stud. Mycol.">
        <title>101 Dothideomycetes genomes: a test case for predicting lifestyles and emergence of pathogens.</title>
        <authorList>
            <person name="Haridas S."/>
            <person name="Albert R."/>
            <person name="Binder M."/>
            <person name="Bloem J."/>
            <person name="Labutti K."/>
            <person name="Salamov A."/>
            <person name="Andreopoulos B."/>
            <person name="Baker S."/>
            <person name="Barry K."/>
            <person name="Bills G."/>
            <person name="Bluhm B."/>
            <person name="Cannon C."/>
            <person name="Castanera R."/>
            <person name="Culley D."/>
            <person name="Daum C."/>
            <person name="Ezra D."/>
            <person name="Gonzalez J."/>
            <person name="Henrissat B."/>
            <person name="Kuo A."/>
            <person name="Liang C."/>
            <person name="Lipzen A."/>
            <person name="Lutzoni F."/>
            <person name="Magnuson J."/>
            <person name="Mondo S."/>
            <person name="Nolan M."/>
            <person name="Ohm R."/>
            <person name="Pangilinan J."/>
            <person name="Park H.-J."/>
            <person name="Ramirez L."/>
            <person name="Alfaro M."/>
            <person name="Sun H."/>
            <person name="Tritt A."/>
            <person name="Yoshinaga Y."/>
            <person name="Zwiers L.-H."/>
            <person name="Turgeon B."/>
            <person name="Goodwin S."/>
            <person name="Spatafora J."/>
            <person name="Crous P."/>
            <person name="Grigoriev I."/>
        </authorList>
    </citation>
    <scope>NUCLEOTIDE SEQUENCE</scope>
    <source>
        <strain evidence="4">CBS 130266</strain>
    </source>
</reference>